<keyword evidence="10" id="KW-0695">RNA-directed DNA polymerase</keyword>
<dbReference type="GO" id="GO:0005634">
    <property type="term" value="C:nucleus"/>
    <property type="evidence" value="ECO:0007669"/>
    <property type="project" value="UniProtKB-ARBA"/>
</dbReference>
<dbReference type="GO" id="GO:0006310">
    <property type="term" value="P:DNA recombination"/>
    <property type="evidence" value="ECO:0007669"/>
    <property type="project" value="UniProtKB-KW"/>
</dbReference>
<keyword evidence="6" id="KW-0378">Hydrolase</keyword>
<evidence type="ECO:0000256" key="12">
    <source>
        <dbReference type="ARBA" id="ARBA00023172"/>
    </source>
</evidence>
<evidence type="ECO:0000256" key="15">
    <source>
        <dbReference type="SAM" id="MobiDB-lite"/>
    </source>
</evidence>
<feature type="compositionally biased region" description="Polar residues" evidence="15">
    <location>
        <begin position="217"/>
        <end position="231"/>
    </location>
</feature>
<comment type="catalytic activity">
    <reaction evidence="14">
        <text>DNA(n) + a 2'-deoxyribonucleoside 5'-triphosphate = DNA(n+1) + diphosphate</text>
        <dbReference type="Rhea" id="RHEA:22508"/>
        <dbReference type="Rhea" id="RHEA-COMP:17339"/>
        <dbReference type="Rhea" id="RHEA-COMP:17340"/>
        <dbReference type="ChEBI" id="CHEBI:33019"/>
        <dbReference type="ChEBI" id="CHEBI:61560"/>
        <dbReference type="ChEBI" id="CHEBI:173112"/>
        <dbReference type="EC" id="2.7.7.7"/>
    </reaction>
</comment>
<evidence type="ECO:0000313" key="19">
    <source>
        <dbReference type="Proteomes" id="UP000235392"/>
    </source>
</evidence>
<evidence type="ECO:0000256" key="14">
    <source>
        <dbReference type="ARBA" id="ARBA00049244"/>
    </source>
</evidence>
<evidence type="ECO:0000256" key="8">
    <source>
        <dbReference type="ARBA" id="ARBA00022884"/>
    </source>
</evidence>
<evidence type="ECO:0000256" key="3">
    <source>
        <dbReference type="ARBA" id="ARBA00022722"/>
    </source>
</evidence>
<accession>A0A2N5T1R1</accession>
<dbReference type="GO" id="GO:0032196">
    <property type="term" value="P:transposition"/>
    <property type="evidence" value="ECO:0007669"/>
    <property type="project" value="UniProtKB-KW"/>
</dbReference>
<dbReference type="GO" id="GO:0046872">
    <property type="term" value="F:metal ion binding"/>
    <property type="evidence" value="ECO:0007669"/>
    <property type="project" value="UniProtKB-KW"/>
</dbReference>
<keyword evidence="3" id="KW-0540">Nuclease</keyword>
<dbReference type="AlphaFoldDB" id="A0A2N5T1R1"/>
<dbReference type="SUPFAM" id="SSF53098">
    <property type="entry name" value="Ribonuclease H-like"/>
    <property type="match status" value="1"/>
</dbReference>
<evidence type="ECO:0000256" key="10">
    <source>
        <dbReference type="ARBA" id="ARBA00022918"/>
    </source>
</evidence>
<dbReference type="InterPro" id="IPR036397">
    <property type="entry name" value="RNaseH_sf"/>
</dbReference>
<gene>
    <name evidence="18" type="ORF">PCASD_11978</name>
    <name evidence="17" type="ORF">PCASD_16555</name>
</gene>
<keyword evidence="9" id="KW-0229">DNA integration</keyword>
<evidence type="ECO:0000256" key="9">
    <source>
        <dbReference type="ARBA" id="ARBA00022908"/>
    </source>
</evidence>
<evidence type="ECO:0000313" key="18">
    <source>
        <dbReference type="EMBL" id="PLW34662.1"/>
    </source>
</evidence>
<protein>
    <recommendedName>
        <fullName evidence="16">Integrase catalytic domain-containing protein</fullName>
    </recommendedName>
</protein>
<keyword evidence="11" id="KW-0808">Transferase</keyword>
<dbReference type="InterPro" id="IPR039537">
    <property type="entry name" value="Retrotran_Ty1/copia-like"/>
</dbReference>
<dbReference type="GO" id="GO:0003964">
    <property type="term" value="F:RNA-directed DNA polymerase activity"/>
    <property type="evidence" value="ECO:0007669"/>
    <property type="project" value="UniProtKB-KW"/>
</dbReference>
<keyword evidence="8" id="KW-0694">RNA-binding</keyword>
<keyword evidence="7" id="KW-0460">Magnesium</keyword>
<keyword evidence="11" id="KW-0239">DNA-directed DNA polymerase</keyword>
<dbReference type="EMBL" id="PGCI01000714">
    <property type="protein sequence ID" value="PLW19450.1"/>
    <property type="molecule type" value="Genomic_DNA"/>
</dbReference>
<dbReference type="EMBL" id="PGCI01000193">
    <property type="protein sequence ID" value="PLW34662.1"/>
    <property type="molecule type" value="Genomic_DNA"/>
</dbReference>
<evidence type="ECO:0000256" key="4">
    <source>
        <dbReference type="ARBA" id="ARBA00022723"/>
    </source>
</evidence>
<organism evidence="17 19">
    <name type="scientific">Puccinia coronata f. sp. avenae</name>
    <dbReference type="NCBI Taxonomy" id="200324"/>
    <lineage>
        <taxon>Eukaryota</taxon>
        <taxon>Fungi</taxon>
        <taxon>Dikarya</taxon>
        <taxon>Basidiomycota</taxon>
        <taxon>Pucciniomycotina</taxon>
        <taxon>Pucciniomycetes</taxon>
        <taxon>Pucciniales</taxon>
        <taxon>Pucciniaceae</taxon>
        <taxon>Puccinia</taxon>
    </lineage>
</organism>
<feature type="region of interest" description="Disordered" evidence="15">
    <location>
        <begin position="203"/>
        <end position="231"/>
    </location>
</feature>
<feature type="region of interest" description="Disordered" evidence="15">
    <location>
        <begin position="263"/>
        <end position="314"/>
    </location>
</feature>
<evidence type="ECO:0000256" key="5">
    <source>
        <dbReference type="ARBA" id="ARBA00022759"/>
    </source>
</evidence>
<evidence type="ECO:0000256" key="11">
    <source>
        <dbReference type="ARBA" id="ARBA00022932"/>
    </source>
</evidence>
<keyword evidence="2" id="KW-0548">Nucleotidyltransferase</keyword>
<dbReference type="InterPro" id="IPR012337">
    <property type="entry name" value="RNaseH-like_sf"/>
</dbReference>
<dbReference type="GO" id="GO:0003723">
    <property type="term" value="F:RNA binding"/>
    <property type="evidence" value="ECO:0007669"/>
    <property type="project" value="UniProtKB-KW"/>
</dbReference>
<dbReference type="InterPro" id="IPR057670">
    <property type="entry name" value="SH3_retrovirus"/>
</dbReference>
<dbReference type="GO" id="GO:0015074">
    <property type="term" value="P:DNA integration"/>
    <property type="evidence" value="ECO:0007669"/>
    <property type="project" value="UniProtKB-KW"/>
</dbReference>
<dbReference type="GO" id="GO:0003887">
    <property type="term" value="F:DNA-directed DNA polymerase activity"/>
    <property type="evidence" value="ECO:0007669"/>
    <property type="project" value="UniProtKB-KW"/>
</dbReference>
<comment type="caution">
    <text evidence="17">The sequence shown here is derived from an EMBL/GenBank/DDBJ whole genome shotgun (WGS) entry which is preliminary data.</text>
</comment>
<dbReference type="PROSITE" id="PS50994">
    <property type="entry name" value="INTEGRASE"/>
    <property type="match status" value="1"/>
</dbReference>
<dbReference type="InterPro" id="IPR001584">
    <property type="entry name" value="Integrase_cat-core"/>
</dbReference>
<evidence type="ECO:0000256" key="1">
    <source>
        <dbReference type="ARBA" id="ARBA00022578"/>
    </source>
</evidence>
<dbReference type="Proteomes" id="UP000235392">
    <property type="component" value="Unassembled WGS sequence"/>
</dbReference>
<dbReference type="PANTHER" id="PTHR42648:SF11">
    <property type="entry name" value="TRANSPOSON TY4-P GAG-POL POLYPROTEIN"/>
    <property type="match status" value="1"/>
</dbReference>
<dbReference type="GO" id="GO:0016787">
    <property type="term" value="F:hydrolase activity"/>
    <property type="evidence" value="ECO:0007669"/>
    <property type="project" value="UniProtKB-KW"/>
</dbReference>
<evidence type="ECO:0000259" key="16">
    <source>
        <dbReference type="PROSITE" id="PS50994"/>
    </source>
</evidence>
<reference evidence="17 19" key="1">
    <citation type="submission" date="2017-11" db="EMBL/GenBank/DDBJ databases">
        <title>De novo assembly and phasing of dikaryotic genomes from two isolates of Puccinia coronata f. sp. avenae, the causal agent of oat crown rust.</title>
        <authorList>
            <person name="Miller M.E."/>
            <person name="Zhang Y."/>
            <person name="Omidvar V."/>
            <person name="Sperschneider J."/>
            <person name="Schwessinger B."/>
            <person name="Raley C."/>
            <person name="Palmer J.M."/>
            <person name="Garnica D."/>
            <person name="Upadhyaya N."/>
            <person name="Rathjen J."/>
            <person name="Taylor J.M."/>
            <person name="Park R.F."/>
            <person name="Dodds P.N."/>
            <person name="Hirsch C.D."/>
            <person name="Kianian S.F."/>
            <person name="Figueroa M."/>
        </authorList>
    </citation>
    <scope>NUCLEOTIDE SEQUENCE [LARGE SCALE GENOMIC DNA]</scope>
    <source>
        <strain evidence="17">12SD80</strain>
    </source>
</reference>
<sequence>MSNDFASYLQTSSITHKPRPPHSPELNGVAEQTNRTISNLVRCALLQAKTPKSFWFDALHHCFHAYNLTPCKTPMGFKAPASILGHSPISLSQLHPFGCLTWYKVPKANRKKLNLKGREAIPLSYFTDGNGYRLWDMERDIVAARARTGGLLKLSASHTNTTNPCHPTCPLTCTDDSPAITPRASTPNLPLLNVPLAPRSDRCLSSSIHAPKPLDKQNPSPTNVKTPLLANPTSPQDVVLINLPPLPPQVDLDPLAFLTGPSGFASVPELPDTGKAPSSPPRSCSAWERSVTGPGQRAPRPPRTWTRQRHGASS</sequence>
<keyword evidence="12" id="KW-0233">DNA recombination</keyword>
<evidence type="ECO:0000256" key="7">
    <source>
        <dbReference type="ARBA" id="ARBA00022842"/>
    </source>
</evidence>
<evidence type="ECO:0000256" key="6">
    <source>
        <dbReference type="ARBA" id="ARBA00022801"/>
    </source>
</evidence>
<keyword evidence="5" id="KW-0255">Endonuclease</keyword>
<proteinExistence type="predicted"/>
<dbReference type="Gene3D" id="3.30.420.10">
    <property type="entry name" value="Ribonuclease H-like superfamily/Ribonuclease H"/>
    <property type="match status" value="1"/>
</dbReference>
<dbReference type="Pfam" id="PF25597">
    <property type="entry name" value="SH3_retrovirus"/>
    <property type="match status" value="1"/>
</dbReference>
<comment type="catalytic activity">
    <reaction evidence="13">
        <text>DNA(n) + a 2'-deoxyribonucleoside 5'-triphosphate = DNA(n+1) + diphosphate</text>
        <dbReference type="Rhea" id="RHEA:22508"/>
        <dbReference type="Rhea" id="RHEA-COMP:17339"/>
        <dbReference type="Rhea" id="RHEA-COMP:17340"/>
        <dbReference type="ChEBI" id="CHEBI:33019"/>
        <dbReference type="ChEBI" id="CHEBI:61560"/>
        <dbReference type="ChEBI" id="CHEBI:173112"/>
        <dbReference type="EC" id="2.7.7.49"/>
    </reaction>
</comment>
<keyword evidence="1" id="KW-0815">Transposition</keyword>
<evidence type="ECO:0000256" key="2">
    <source>
        <dbReference type="ARBA" id="ARBA00022695"/>
    </source>
</evidence>
<evidence type="ECO:0000256" key="13">
    <source>
        <dbReference type="ARBA" id="ARBA00048173"/>
    </source>
</evidence>
<dbReference type="PANTHER" id="PTHR42648">
    <property type="entry name" value="TRANSPOSASE, PUTATIVE-RELATED"/>
    <property type="match status" value="1"/>
</dbReference>
<feature type="domain" description="Integrase catalytic" evidence="16">
    <location>
        <begin position="1"/>
        <end position="96"/>
    </location>
</feature>
<evidence type="ECO:0000313" key="17">
    <source>
        <dbReference type="EMBL" id="PLW19450.1"/>
    </source>
</evidence>
<dbReference type="GO" id="GO:0004519">
    <property type="term" value="F:endonuclease activity"/>
    <property type="evidence" value="ECO:0007669"/>
    <property type="project" value="UniProtKB-KW"/>
</dbReference>
<keyword evidence="4" id="KW-0479">Metal-binding</keyword>
<name>A0A2N5T1R1_9BASI</name>